<name>A0A3Q9UEG4_9ACTN</name>
<evidence type="ECO:0000313" key="15">
    <source>
        <dbReference type="Proteomes" id="UP000285875"/>
    </source>
</evidence>
<dbReference type="GO" id="GO:0005737">
    <property type="term" value="C:cytoplasm"/>
    <property type="evidence" value="ECO:0007669"/>
    <property type="project" value="TreeGrafter"/>
</dbReference>
<dbReference type="SUPFAM" id="SSF51391">
    <property type="entry name" value="Thiamin phosphate synthase"/>
    <property type="match status" value="1"/>
</dbReference>
<dbReference type="GO" id="GO:0009229">
    <property type="term" value="P:thiamine diphosphate biosynthetic process"/>
    <property type="evidence" value="ECO:0007669"/>
    <property type="project" value="UniProtKB-UniRule"/>
</dbReference>
<dbReference type="Gene3D" id="3.20.20.70">
    <property type="entry name" value="Aldolase class I"/>
    <property type="match status" value="1"/>
</dbReference>
<dbReference type="GO" id="GO:0009228">
    <property type="term" value="P:thiamine biosynthetic process"/>
    <property type="evidence" value="ECO:0007669"/>
    <property type="project" value="UniProtKB-KW"/>
</dbReference>
<feature type="binding site" evidence="10">
    <location>
        <begin position="35"/>
        <end position="39"/>
    </location>
    <ligand>
        <name>4-amino-2-methyl-5-(diphosphooxymethyl)pyrimidine</name>
        <dbReference type="ChEBI" id="CHEBI:57841"/>
    </ligand>
</feature>
<dbReference type="PANTHER" id="PTHR20857">
    <property type="entry name" value="THIAMINE-PHOSPHATE PYROPHOSPHORYLASE"/>
    <property type="match status" value="1"/>
</dbReference>
<dbReference type="InterPro" id="IPR013785">
    <property type="entry name" value="Aldolase_TIM"/>
</dbReference>
<keyword evidence="6 10" id="KW-0784">Thiamine biosynthesis</keyword>
<feature type="binding site" evidence="10">
    <location>
        <position position="110"/>
    </location>
    <ligand>
        <name>4-amino-2-methyl-5-(diphosphooxymethyl)pyrimidine</name>
        <dbReference type="ChEBI" id="CHEBI:57841"/>
    </ligand>
</feature>
<dbReference type="AlphaFoldDB" id="A0A3Q9UEG4"/>
<comment type="catalytic activity">
    <reaction evidence="7 10 11">
        <text>4-methyl-5-(2-phosphooxyethyl)-thiazole + 4-amino-2-methyl-5-(diphosphooxymethyl)pyrimidine + H(+) = thiamine phosphate + diphosphate</text>
        <dbReference type="Rhea" id="RHEA:22328"/>
        <dbReference type="ChEBI" id="CHEBI:15378"/>
        <dbReference type="ChEBI" id="CHEBI:33019"/>
        <dbReference type="ChEBI" id="CHEBI:37575"/>
        <dbReference type="ChEBI" id="CHEBI:57841"/>
        <dbReference type="ChEBI" id="CHEBI:58296"/>
        <dbReference type="EC" id="2.5.1.3"/>
    </reaction>
</comment>
<evidence type="ECO:0000259" key="13">
    <source>
        <dbReference type="Pfam" id="PF02581"/>
    </source>
</evidence>
<dbReference type="UniPathway" id="UPA00060">
    <property type="reaction ID" value="UER00141"/>
</dbReference>
<dbReference type="InterPro" id="IPR036206">
    <property type="entry name" value="ThiamineP_synth_sf"/>
</dbReference>
<comment type="function">
    <text evidence="1 10">Condenses 4-methyl-5-(beta-hydroxyethyl)thiazole monophosphate (THZ-P) and 2-methyl-4-amino-5-hydroxymethyl pyrimidine pyrophosphate (HMP-PP) to form thiamine monophosphate (TMP).</text>
</comment>
<evidence type="ECO:0000256" key="3">
    <source>
        <dbReference type="ARBA" id="ARBA00022679"/>
    </source>
</evidence>
<dbReference type="GO" id="GO:0004789">
    <property type="term" value="F:thiamine-phosphate diphosphorylase activity"/>
    <property type="evidence" value="ECO:0007669"/>
    <property type="project" value="UniProtKB-UniRule"/>
</dbReference>
<feature type="binding site" evidence="10">
    <location>
        <position position="66"/>
    </location>
    <ligand>
        <name>4-amino-2-methyl-5-(diphosphooxymethyl)pyrimidine</name>
        <dbReference type="ChEBI" id="CHEBI:57841"/>
    </ligand>
</feature>
<comment type="cofactor">
    <cofactor evidence="10">
        <name>Mg(2+)</name>
        <dbReference type="ChEBI" id="CHEBI:18420"/>
    </cofactor>
    <text evidence="10">Binds 1 Mg(2+) ion per subunit.</text>
</comment>
<keyword evidence="5 10" id="KW-0460">Magnesium</keyword>
<dbReference type="CDD" id="cd00564">
    <property type="entry name" value="TMP_TenI"/>
    <property type="match status" value="1"/>
</dbReference>
<evidence type="ECO:0000256" key="11">
    <source>
        <dbReference type="RuleBase" id="RU003826"/>
    </source>
</evidence>
<evidence type="ECO:0000256" key="6">
    <source>
        <dbReference type="ARBA" id="ARBA00022977"/>
    </source>
</evidence>
<dbReference type="InterPro" id="IPR034291">
    <property type="entry name" value="TMP_synthase"/>
</dbReference>
<feature type="domain" description="Thiamine phosphate synthase/TenI" evidence="13">
    <location>
        <begin position="5"/>
        <end position="193"/>
    </location>
</feature>
<dbReference type="InterPro" id="IPR022998">
    <property type="entry name" value="ThiamineP_synth_TenI"/>
</dbReference>
<dbReference type="HAMAP" id="MF_00097">
    <property type="entry name" value="TMP_synthase"/>
    <property type="match status" value="1"/>
</dbReference>
<evidence type="ECO:0000256" key="9">
    <source>
        <dbReference type="ARBA" id="ARBA00047883"/>
    </source>
</evidence>
<evidence type="ECO:0000256" key="2">
    <source>
        <dbReference type="ARBA" id="ARBA00005165"/>
    </source>
</evidence>
<gene>
    <name evidence="10 14" type="primary">thiE</name>
    <name evidence="14" type="ORF">C0Z10_08050</name>
</gene>
<keyword evidence="4 10" id="KW-0479">Metal-binding</keyword>
<evidence type="ECO:0000256" key="8">
    <source>
        <dbReference type="ARBA" id="ARBA00047851"/>
    </source>
</evidence>
<protein>
    <recommendedName>
        <fullName evidence="10">Thiamine-phosphate synthase</fullName>
        <shortName evidence="10">TP synthase</shortName>
        <shortName evidence="10">TPS</shortName>
        <ecNumber evidence="10">2.5.1.3</ecNumber>
    </recommendedName>
    <alternativeName>
        <fullName evidence="10">Thiamine-phosphate pyrophosphorylase</fullName>
        <shortName evidence="10">TMP pyrophosphorylase</shortName>
        <shortName evidence="10">TMP-PPase</shortName>
    </alternativeName>
</protein>
<evidence type="ECO:0000256" key="7">
    <source>
        <dbReference type="ARBA" id="ARBA00047334"/>
    </source>
</evidence>
<comment type="pathway">
    <text evidence="2 10 12">Cofactor biosynthesis; thiamine diphosphate biosynthesis; thiamine phosphate from 4-amino-2-methyl-5-diphosphomethylpyrimidine and 4-methyl-5-(2-phosphoethyl)-thiazole: step 1/1.</text>
</comment>
<dbReference type="Pfam" id="PF02581">
    <property type="entry name" value="TMP-TENI"/>
    <property type="match status" value="1"/>
</dbReference>
<dbReference type="EC" id="2.5.1.3" evidence="10"/>
<accession>A0A3Q9UEG4</accession>
<comment type="catalytic activity">
    <reaction evidence="9 10 11">
        <text>2-[(2R,5Z)-2-carboxy-4-methylthiazol-5(2H)-ylidene]ethyl phosphate + 4-amino-2-methyl-5-(diphosphooxymethyl)pyrimidine + 2 H(+) = thiamine phosphate + CO2 + diphosphate</text>
        <dbReference type="Rhea" id="RHEA:47844"/>
        <dbReference type="ChEBI" id="CHEBI:15378"/>
        <dbReference type="ChEBI" id="CHEBI:16526"/>
        <dbReference type="ChEBI" id="CHEBI:33019"/>
        <dbReference type="ChEBI" id="CHEBI:37575"/>
        <dbReference type="ChEBI" id="CHEBI:57841"/>
        <dbReference type="ChEBI" id="CHEBI:62899"/>
        <dbReference type="EC" id="2.5.1.3"/>
    </reaction>
</comment>
<evidence type="ECO:0000256" key="10">
    <source>
        <dbReference type="HAMAP-Rule" id="MF_00097"/>
    </source>
</evidence>
<dbReference type="GO" id="GO:0000287">
    <property type="term" value="F:magnesium ion binding"/>
    <property type="evidence" value="ECO:0007669"/>
    <property type="project" value="UniProtKB-UniRule"/>
</dbReference>
<feature type="binding site" evidence="10">
    <location>
        <begin position="190"/>
        <end position="191"/>
    </location>
    <ligand>
        <name>2-[(2R,5Z)-2-carboxy-4-methylthiazol-5(2H)-ylidene]ethyl phosphate</name>
        <dbReference type="ChEBI" id="CHEBI:62899"/>
    </ligand>
</feature>
<reference evidence="15" key="1">
    <citation type="submission" date="2017-12" db="EMBL/GenBank/DDBJ databases">
        <title>Whole genome sequencing of Acidipropionibacterium jensenii strains JS279 and JS280.</title>
        <authorList>
            <person name="Deptula P."/>
            <person name="Laine P."/>
            <person name="Smolander O.-P."/>
            <person name="Paulin L."/>
            <person name="Auvinen P."/>
            <person name="Varmanen P."/>
        </authorList>
    </citation>
    <scope>NUCLEOTIDE SEQUENCE [LARGE SCALE GENOMIC DNA]</scope>
    <source>
        <strain evidence="15">JS280</strain>
    </source>
</reference>
<dbReference type="RefSeq" id="WP_097799040.1">
    <property type="nucleotide sequence ID" value="NZ_CP025570.1"/>
</dbReference>
<feature type="binding site" evidence="10">
    <location>
        <position position="170"/>
    </location>
    <ligand>
        <name>2-[(2R,5Z)-2-carboxy-4-methylthiazol-5(2H)-ylidene]ethyl phosphate</name>
        <dbReference type="ChEBI" id="CHEBI:62899"/>
    </ligand>
</feature>
<evidence type="ECO:0000256" key="5">
    <source>
        <dbReference type="ARBA" id="ARBA00022842"/>
    </source>
</evidence>
<feature type="binding site" evidence="10">
    <location>
        <position position="142"/>
    </location>
    <ligand>
        <name>4-amino-2-methyl-5-(diphosphooxymethyl)pyrimidine</name>
        <dbReference type="ChEBI" id="CHEBI:57841"/>
    </ligand>
</feature>
<evidence type="ECO:0000256" key="1">
    <source>
        <dbReference type="ARBA" id="ARBA00003814"/>
    </source>
</evidence>
<comment type="similarity">
    <text evidence="10 11">Belongs to the thiamine-phosphate synthase family.</text>
</comment>
<proteinExistence type="inferred from homology"/>
<dbReference type="PANTHER" id="PTHR20857:SF15">
    <property type="entry name" value="THIAMINE-PHOSPHATE SYNTHASE"/>
    <property type="match status" value="1"/>
</dbReference>
<evidence type="ECO:0000256" key="12">
    <source>
        <dbReference type="RuleBase" id="RU004253"/>
    </source>
</evidence>
<dbReference type="EMBL" id="CP025570">
    <property type="protein sequence ID" value="AZZ39715.1"/>
    <property type="molecule type" value="Genomic_DNA"/>
</dbReference>
<sequence>MDLGVYLVTDPRMCADRGVSQTVAAAVAGGVRTVQIRDKSCSATDFLALVEEVVETVAGRAMVVVNDRLDVVRTARERGVRVDGVHLGQGDADPRVAREQLGPDAVIGLTADHAAHLAAVESWPAGTIDYLGVGVIHDTSTKLDHPPVLGIDGFARFTAASPVPTVAIGGISRDDLAGLRRAGASGAAVVSAICAAEDPQEAARDLVEAWQQAPVPAGSLARS</sequence>
<dbReference type="Proteomes" id="UP000285875">
    <property type="component" value="Chromosome"/>
</dbReference>
<dbReference type="NCBIfam" id="TIGR00693">
    <property type="entry name" value="thiE"/>
    <property type="match status" value="1"/>
</dbReference>
<evidence type="ECO:0000313" key="14">
    <source>
        <dbReference type="EMBL" id="AZZ39715.1"/>
    </source>
</evidence>
<comment type="catalytic activity">
    <reaction evidence="8 10 11">
        <text>2-(2-carboxy-4-methylthiazol-5-yl)ethyl phosphate + 4-amino-2-methyl-5-(diphosphooxymethyl)pyrimidine + 2 H(+) = thiamine phosphate + CO2 + diphosphate</text>
        <dbReference type="Rhea" id="RHEA:47848"/>
        <dbReference type="ChEBI" id="CHEBI:15378"/>
        <dbReference type="ChEBI" id="CHEBI:16526"/>
        <dbReference type="ChEBI" id="CHEBI:33019"/>
        <dbReference type="ChEBI" id="CHEBI:37575"/>
        <dbReference type="ChEBI" id="CHEBI:57841"/>
        <dbReference type="ChEBI" id="CHEBI:62890"/>
        <dbReference type="EC" id="2.5.1.3"/>
    </reaction>
</comment>
<dbReference type="KEGG" id="aji:C0Z10_08050"/>
<feature type="binding site" evidence="10">
    <location>
        <position position="67"/>
    </location>
    <ligand>
        <name>Mg(2+)</name>
        <dbReference type="ChEBI" id="CHEBI:18420"/>
    </ligand>
</feature>
<organism evidence="14 15">
    <name type="scientific">Acidipropionibacterium jensenii</name>
    <dbReference type="NCBI Taxonomy" id="1749"/>
    <lineage>
        <taxon>Bacteria</taxon>
        <taxon>Bacillati</taxon>
        <taxon>Actinomycetota</taxon>
        <taxon>Actinomycetes</taxon>
        <taxon>Propionibacteriales</taxon>
        <taxon>Propionibacteriaceae</taxon>
        <taxon>Acidipropionibacterium</taxon>
    </lineage>
</organism>
<feature type="binding site" evidence="10">
    <location>
        <position position="91"/>
    </location>
    <ligand>
        <name>Mg(2+)</name>
        <dbReference type="ChEBI" id="CHEBI:18420"/>
    </ligand>
</feature>
<keyword evidence="3 10" id="KW-0808">Transferase</keyword>
<feature type="binding site" evidence="10">
    <location>
        <begin position="139"/>
        <end position="141"/>
    </location>
    <ligand>
        <name>2-[(2R,5Z)-2-carboxy-4-methylthiazol-5(2H)-ylidene]ethyl phosphate</name>
        <dbReference type="ChEBI" id="CHEBI:62899"/>
    </ligand>
</feature>
<evidence type="ECO:0000256" key="4">
    <source>
        <dbReference type="ARBA" id="ARBA00022723"/>
    </source>
</evidence>